<comment type="caution">
    <text evidence="8">The sequence shown here is derived from an EMBL/GenBank/DDBJ whole genome shotgun (WGS) entry which is preliminary data.</text>
</comment>
<dbReference type="Proteomes" id="UP000014155">
    <property type="component" value="Unassembled WGS sequence"/>
</dbReference>
<evidence type="ECO:0000256" key="2">
    <source>
        <dbReference type="ARBA" id="ARBA00022729"/>
    </source>
</evidence>
<name>S0FRC1_RUMCE</name>
<organism evidence="8 9">
    <name type="scientific">Ruminiclostridium cellobioparum subsp. termitidis CT1112</name>
    <dbReference type="NCBI Taxonomy" id="1195236"/>
    <lineage>
        <taxon>Bacteria</taxon>
        <taxon>Bacillati</taxon>
        <taxon>Bacillota</taxon>
        <taxon>Clostridia</taxon>
        <taxon>Eubacteriales</taxon>
        <taxon>Oscillospiraceae</taxon>
        <taxon>Ruminiclostridium</taxon>
    </lineage>
</organism>
<dbReference type="Pfam" id="PF04616">
    <property type="entry name" value="Glyco_hydro_43"/>
    <property type="match status" value="1"/>
</dbReference>
<evidence type="ECO:0000313" key="8">
    <source>
        <dbReference type="EMBL" id="EMS72901.1"/>
    </source>
</evidence>
<dbReference type="PIRSF" id="PIRSF025414">
    <property type="entry name" value="Alpha-L-arabinofuranosidase"/>
    <property type="match status" value="1"/>
</dbReference>
<sequence>MKNTFKNPIFENGADPWLYKHCNGFYYFMVTRGDRIEMWASRSITGIGQAAKKTIWTPGSTGPCSKNLWAPELHFINDKWYVYFTANDGGGDETRRIFVLENESEDPMLGTWTEKGQVNTQYPGLDGTVLQHNRELYFLYAGYGNFPEYGSAIYIAKMSDPWTLSGEDVLLTKPEFDWEMRGGMAINEGPAILKRNGRIFVIYSASTTWTEDYCLGMVSAPDESDLLDIDSWTKSAFPVFAKSVENRVVAVGHNSFVKSPDDKEDWIIFHGISEQRGHKLNTAFRSTWAQPFYWNSEGLPEFGEPMSRWSELGKPSGEF</sequence>
<dbReference type="GO" id="GO:0005975">
    <property type="term" value="P:carbohydrate metabolic process"/>
    <property type="evidence" value="ECO:0007669"/>
    <property type="project" value="InterPro"/>
</dbReference>
<proteinExistence type="inferred from homology"/>
<evidence type="ECO:0000256" key="5">
    <source>
        <dbReference type="PIRSR" id="PIRSR606710-1"/>
    </source>
</evidence>
<dbReference type="PATRIC" id="fig|1195236.3.peg.1494"/>
<evidence type="ECO:0000256" key="3">
    <source>
        <dbReference type="ARBA" id="ARBA00022801"/>
    </source>
</evidence>
<evidence type="ECO:0000256" key="7">
    <source>
        <dbReference type="RuleBase" id="RU361187"/>
    </source>
</evidence>
<reference evidence="8 9" key="1">
    <citation type="journal article" date="2013" name="Genome Announc.">
        <title>Draft Genome Sequence of the Cellulolytic, Mesophilic, Anaerobic Bacterium Clostridium termitidis Strain CT1112 (DSM 5398).</title>
        <authorList>
            <person name="Lal S."/>
            <person name="Ramachandran U."/>
            <person name="Zhang X."/>
            <person name="Munir R."/>
            <person name="Sparling R."/>
            <person name="Levin D.B."/>
        </authorList>
    </citation>
    <scope>NUCLEOTIDE SEQUENCE [LARGE SCALE GENOMIC DNA]</scope>
    <source>
        <strain evidence="8 9">CT1112</strain>
    </source>
</reference>
<feature type="site" description="Important for catalytic activity, responsible for pKa modulation of the active site Glu and correct orientation of both the proton donor and substrate" evidence="6">
    <location>
        <position position="126"/>
    </location>
</feature>
<evidence type="ECO:0000256" key="6">
    <source>
        <dbReference type="PIRSR" id="PIRSR606710-2"/>
    </source>
</evidence>
<dbReference type="InterPro" id="IPR006710">
    <property type="entry name" value="Glyco_hydro_43"/>
</dbReference>
<dbReference type="eggNOG" id="COG3940">
    <property type="taxonomic scope" value="Bacteria"/>
</dbReference>
<dbReference type="GO" id="GO:0004553">
    <property type="term" value="F:hydrolase activity, hydrolyzing O-glycosyl compounds"/>
    <property type="evidence" value="ECO:0007669"/>
    <property type="project" value="InterPro"/>
</dbReference>
<dbReference type="AlphaFoldDB" id="S0FRC1"/>
<dbReference type="SUPFAM" id="SSF75005">
    <property type="entry name" value="Arabinanase/levansucrase/invertase"/>
    <property type="match status" value="1"/>
</dbReference>
<dbReference type="PANTHER" id="PTHR43817">
    <property type="entry name" value="GLYCOSYL HYDROLASE"/>
    <property type="match status" value="1"/>
</dbReference>
<protein>
    <submittedName>
        <fullName evidence="8">Putative beta-xylosidase</fullName>
    </submittedName>
</protein>
<dbReference type="InterPro" id="IPR016828">
    <property type="entry name" value="Alpha-L-arabinofuranosidase"/>
</dbReference>
<evidence type="ECO:0000313" key="9">
    <source>
        <dbReference type="Proteomes" id="UP000014155"/>
    </source>
</evidence>
<evidence type="ECO:0000256" key="4">
    <source>
        <dbReference type="ARBA" id="ARBA00023295"/>
    </source>
</evidence>
<evidence type="ECO:0000256" key="1">
    <source>
        <dbReference type="ARBA" id="ARBA00009865"/>
    </source>
</evidence>
<keyword evidence="3 7" id="KW-0378">Hydrolase</keyword>
<accession>S0FRC1</accession>
<dbReference type="InterPro" id="IPR023296">
    <property type="entry name" value="Glyco_hydro_beta-prop_sf"/>
</dbReference>
<keyword evidence="9" id="KW-1185">Reference proteome</keyword>
<keyword evidence="4 7" id="KW-0326">Glycosidase</keyword>
<dbReference type="STRING" id="1195236.CTER_1190"/>
<comment type="similarity">
    <text evidence="1 7">Belongs to the glycosyl hydrolase 43 family.</text>
</comment>
<dbReference type="CDD" id="cd18820">
    <property type="entry name" value="GH43_LbAraf43-like"/>
    <property type="match status" value="1"/>
</dbReference>
<feature type="active site" description="Proton acceptor" evidence="5">
    <location>
        <position position="15"/>
    </location>
</feature>
<dbReference type="EMBL" id="AORV01000025">
    <property type="protein sequence ID" value="EMS72901.1"/>
    <property type="molecule type" value="Genomic_DNA"/>
</dbReference>
<dbReference type="PANTHER" id="PTHR43817:SF1">
    <property type="entry name" value="HYDROLASE, FAMILY 43, PUTATIVE (AFU_ORTHOLOGUE AFUA_3G01660)-RELATED"/>
    <property type="match status" value="1"/>
</dbReference>
<dbReference type="Gene3D" id="2.115.10.20">
    <property type="entry name" value="Glycosyl hydrolase domain, family 43"/>
    <property type="match status" value="1"/>
</dbReference>
<feature type="active site" description="Proton donor" evidence="5">
    <location>
        <position position="188"/>
    </location>
</feature>
<gene>
    <name evidence="8" type="ORF">CTER_1190</name>
</gene>
<dbReference type="RefSeq" id="WP_004624635.1">
    <property type="nucleotide sequence ID" value="NZ_AORV01000025.1"/>
</dbReference>
<keyword evidence="2" id="KW-0732">Signal</keyword>